<dbReference type="GO" id="GO:0006508">
    <property type="term" value="P:proteolysis"/>
    <property type="evidence" value="ECO:0007669"/>
    <property type="project" value="UniProtKB-KW"/>
</dbReference>
<evidence type="ECO:0000313" key="18">
    <source>
        <dbReference type="RefSeq" id="XP_022091298.1"/>
    </source>
</evidence>
<evidence type="ECO:0000259" key="16">
    <source>
        <dbReference type="PROSITE" id="PS52035"/>
    </source>
</evidence>
<keyword evidence="7 15" id="KW-0732">Signal</keyword>
<evidence type="ECO:0000256" key="3">
    <source>
        <dbReference type="ARBA" id="ARBA00005988"/>
    </source>
</evidence>
<dbReference type="OrthoDB" id="3626597at2759"/>
<dbReference type="RefSeq" id="XP_022091298.1">
    <property type="nucleotide sequence ID" value="XM_022235606.1"/>
</dbReference>
<protein>
    <submittedName>
        <fullName evidence="18">Carboxypeptidase B-like</fullName>
    </submittedName>
</protein>
<sequence>MKSLFVLMTLFAVSHGKSYDGYQVFEITPKTGIQFQQMMDLDMELFDDLDFLKTSAVGKPSKVIVPPMHVDKLKEALEELRIEFEVYIDNLQPLIDEETRAITSREKATTLASFDYNVYHSAQEILDWVTDFSQTESTSSLTIKEIYLGDSAEGFAMKALKISTGSGRLGAYTQGGLHGREWIAPATVLNLVQKFVAAFKSGDSVATQFFNKFDWYVLPLLNPDGYHYTRPESPSFDRLWRKNRQQVSSFCKGIAMNRNYGYKWGGDDTSSNPCSEIYKGGYAYEAQELKLMTDWLLSLKKSQTFMIHMDLHSYGQDWFYPYSYTSSIATSDDAELVDPAAGASTDFGYEILGATYSYTVEMRDTGHYGFELPENQIEPCAEEMYAAFIELFSQVLSKV</sequence>
<evidence type="ECO:0000256" key="13">
    <source>
        <dbReference type="ARBA" id="ARBA00023157"/>
    </source>
</evidence>
<keyword evidence="17" id="KW-1185">Reference proteome</keyword>
<evidence type="ECO:0000256" key="4">
    <source>
        <dbReference type="ARBA" id="ARBA00022645"/>
    </source>
</evidence>
<dbReference type="GO" id="GO:0004181">
    <property type="term" value="F:metallocarboxypeptidase activity"/>
    <property type="evidence" value="ECO:0007669"/>
    <property type="project" value="InterPro"/>
</dbReference>
<evidence type="ECO:0000256" key="11">
    <source>
        <dbReference type="ARBA" id="ARBA00023049"/>
    </source>
</evidence>
<keyword evidence="8" id="KW-0378">Hydrolase</keyword>
<dbReference type="GO" id="GO:0008270">
    <property type="term" value="F:zinc ion binding"/>
    <property type="evidence" value="ECO:0007669"/>
    <property type="project" value="InterPro"/>
</dbReference>
<gene>
    <name evidence="18" type="primary">LOC110979626</name>
</gene>
<evidence type="ECO:0000256" key="15">
    <source>
        <dbReference type="SAM" id="SignalP"/>
    </source>
</evidence>
<evidence type="ECO:0000256" key="2">
    <source>
        <dbReference type="ARBA" id="ARBA00003091"/>
    </source>
</evidence>
<keyword evidence="13" id="KW-1015">Disulfide bond</keyword>
<dbReference type="FunFam" id="3.40.630.10:FF:000084">
    <property type="entry name" value="Carboxypeptidase B2"/>
    <property type="match status" value="1"/>
</dbReference>
<evidence type="ECO:0000256" key="9">
    <source>
        <dbReference type="ARBA" id="ARBA00022833"/>
    </source>
</evidence>
<dbReference type="PANTHER" id="PTHR11705">
    <property type="entry name" value="PROTEASE FAMILY M14 CARBOXYPEPTIDASE A,B"/>
    <property type="match status" value="1"/>
</dbReference>
<dbReference type="Gene3D" id="3.40.630.10">
    <property type="entry name" value="Zn peptidases"/>
    <property type="match status" value="1"/>
</dbReference>
<keyword evidence="5" id="KW-0645">Protease</keyword>
<keyword evidence="4" id="KW-0121">Carboxypeptidase</keyword>
<dbReference type="InterPro" id="IPR036990">
    <property type="entry name" value="M14A-like_propep"/>
</dbReference>
<feature type="chain" id="PRO_5034621819" evidence="15">
    <location>
        <begin position="17"/>
        <end position="399"/>
    </location>
</feature>
<evidence type="ECO:0000256" key="14">
    <source>
        <dbReference type="PROSITE-ProRule" id="PRU01379"/>
    </source>
</evidence>
<comment type="cofactor">
    <cofactor evidence="1">
        <name>Zn(2+)</name>
        <dbReference type="ChEBI" id="CHEBI:29105"/>
    </cofactor>
</comment>
<dbReference type="Proteomes" id="UP000694845">
    <property type="component" value="Unplaced"/>
</dbReference>
<dbReference type="SUPFAM" id="SSF53187">
    <property type="entry name" value="Zn-dependent exopeptidases"/>
    <property type="match status" value="1"/>
</dbReference>
<dbReference type="OMA" id="HSYGQKW"/>
<reference evidence="18" key="1">
    <citation type="submission" date="2025-08" db="UniProtKB">
        <authorList>
            <consortium name="RefSeq"/>
        </authorList>
    </citation>
    <scope>IDENTIFICATION</scope>
</reference>
<evidence type="ECO:0000256" key="12">
    <source>
        <dbReference type="ARBA" id="ARBA00023145"/>
    </source>
</evidence>
<dbReference type="SMART" id="SM00631">
    <property type="entry name" value="Zn_pept"/>
    <property type="match status" value="1"/>
</dbReference>
<dbReference type="PANTHER" id="PTHR11705:SF143">
    <property type="entry name" value="SLL0236 PROTEIN"/>
    <property type="match status" value="1"/>
</dbReference>
<feature type="signal peptide" evidence="15">
    <location>
        <begin position="1"/>
        <end position="16"/>
    </location>
</feature>
<dbReference type="PROSITE" id="PS52035">
    <property type="entry name" value="PEPTIDASE_M14"/>
    <property type="match status" value="1"/>
</dbReference>
<feature type="active site" description="Proton donor/acceptor" evidence="14">
    <location>
        <position position="361"/>
    </location>
</feature>
<name>A0A8B7YDG2_ACAPL</name>
<dbReference type="Pfam" id="PF02244">
    <property type="entry name" value="Propep_M14"/>
    <property type="match status" value="1"/>
</dbReference>
<dbReference type="GO" id="GO:0005615">
    <property type="term" value="C:extracellular space"/>
    <property type="evidence" value="ECO:0007669"/>
    <property type="project" value="TreeGrafter"/>
</dbReference>
<evidence type="ECO:0000256" key="5">
    <source>
        <dbReference type="ARBA" id="ARBA00022670"/>
    </source>
</evidence>
<keyword evidence="12" id="KW-0865">Zymogen</keyword>
<comment type="function">
    <text evidence="2">Extracellular metalloprotease that contributes to pathogenicity.</text>
</comment>
<dbReference type="GeneID" id="110979626"/>
<evidence type="ECO:0000256" key="8">
    <source>
        <dbReference type="ARBA" id="ARBA00022801"/>
    </source>
</evidence>
<dbReference type="Gene3D" id="3.30.70.340">
    <property type="entry name" value="Metallocarboxypeptidase-like"/>
    <property type="match status" value="1"/>
</dbReference>
<dbReference type="Pfam" id="PF00246">
    <property type="entry name" value="Peptidase_M14"/>
    <property type="match status" value="2"/>
</dbReference>
<comment type="similarity">
    <text evidence="3 14">Belongs to the peptidase M14 family.</text>
</comment>
<feature type="domain" description="Peptidase M14" evidence="16">
    <location>
        <begin position="118"/>
        <end position="395"/>
    </location>
</feature>
<evidence type="ECO:0000256" key="1">
    <source>
        <dbReference type="ARBA" id="ARBA00001947"/>
    </source>
</evidence>
<evidence type="ECO:0000256" key="7">
    <source>
        <dbReference type="ARBA" id="ARBA00022729"/>
    </source>
</evidence>
<keyword evidence="10" id="KW-0843">Virulence</keyword>
<dbReference type="InterPro" id="IPR003146">
    <property type="entry name" value="M14A_act_pep"/>
</dbReference>
<dbReference type="SUPFAM" id="SSF54897">
    <property type="entry name" value="Protease propeptides/inhibitors"/>
    <property type="match status" value="1"/>
</dbReference>
<evidence type="ECO:0000256" key="6">
    <source>
        <dbReference type="ARBA" id="ARBA00022723"/>
    </source>
</evidence>
<dbReference type="PRINTS" id="PR00765">
    <property type="entry name" value="CRBOXYPTASEA"/>
</dbReference>
<dbReference type="InterPro" id="IPR000834">
    <property type="entry name" value="Peptidase_M14"/>
</dbReference>
<proteinExistence type="inferred from homology"/>
<keyword evidence="9" id="KW-0862">Zinc</keyword>
<keyword evidence="6" id="KW-0479">Metal-binding</keyword>
<keyword evidence="11" id="KW-0482">Metalloprotease</keyword>
<evidence type="ECO:0000313" key="17">
    <source>
        <dbReference type="Proteomes" id="UP000694845"/>
    </source>
</evidence>
<dbReference type="KEGG" id="aplc:110979626"/>
<dbReference type="AlphaFoldDB" id="A0A8B7YDG2"/>
<evidence type="ECO:0000256" key="10">
    <source>
        <dbReference type="ARBA" id="ARBA00023026"/>
    </source>
</evidence>
<accession>A0A8B7YDG2</accession>
<organism evidence="17 18">
    <name type="scientific">Acanthaster planci</name>
    <name type="common">Crown-of-thorns starfish</name>
    <dbReference type="NCBI Taxonomy" id="133434"/>
    <lineage>
        <taxon>Eukaryota</taxon>
        <taxon>Metazoa</taxon>
        <taxon>Echinodermata</taxon>
        <taxon>Eleutherozoa</taxon>
        <taxon>Asterozoa</taxon>
        <taxon>Asteroidea</taxon>
        <taxon>Valvatacea</taxon>
        <taxon>Valvatida</taxon>
        <taxon>Acanthasteridae</taxon>
        <taxon>Acanthaster</taxon>
    </lineage>
</organism>